<evidence type="ECO:0000259" key="1">
    <source>
        <dbReference type="Pfam" id="PF04233"/>
    </source>
</evidence>
<proteinExistence type="predicted"/>
<gene>
    <name evidence="2" type="ORF">H5J25_09605</name>
</gene>
<name>A0A974NS10_9SPHN</name>
<evidence type="ECO:0000313" key="3">
    <source>
        <dbReference type="Proteomes" id="UP000595894"/>
    </source>
</evidence>
<dbReference type="InterPro" id="IPR006528">
    <property type="entry name" value="Phage_head_morphogenesis_dom"/>
</dbReference>
<dbReference type="AlphaFoldDB" id="A0A974NS10"/>
<sequence length="316" mass="34356">MTDNIELIEAIHVEQLYMTLLATIERLRAEIASDAILAEIEQPTEIGAFSVEALEAILAPHREPDAAYLDDGLGGFFAAVVALAAAAVGHSGSSRDSTMLAERDLQLALMRTRFLADTAQAVRGTIQRMRTGVGDMASRVRQVRRSIGLSPGQAASLDAARQALFAYLADPATAAPRAILSRLSARLSGPQRAMLEKAMRPELDAARVEKLLSKHANSMATYRARSTAQHQTHAFAEQGKLTAWRIAERFGILPRGQRRFWQTAGDERVRHSHAAVQGMNRAGVPLDKPFATPLGECMTPPLEIGCRCKAMLRPSL</sequence>
<evidence type="ECO:0000313" key="2">
    <source>
        <dbReference type="EMBL" id="QQV75872.1"/>
    </source>
</evidence>
<protein>
    <recommendedName>
        <fullName evidence="1">Phage head morphogenesis domain-containing protein</fullName>
    </recommendedName>
</protein>
<reference evidence="3" key="1">
    <citation type="submission" date="2020-09" db="EMBL/GenBank/DDBJ databases">
        <title>Sphingomonas sp., a new species isolated from pork steak.</title>
        <authorList>
            <person name="Heidler von Heilborn D."/>
        </authorList>
    </citation>
    <scope>NUCLEOTIDE SEQUENCE [LARGE SCALE GENOMIC DNA]</scope>
</reference>
<feature type="domain" description="Phage head morphogenesis" evidence="1">
    <location>
        <begin position="209"/>
        <end position="311"/>
    </location>
</feature>
<organism evidence="2 3">
    <name type="scientific">Sphingomonas aliaeris</name>
    <dbReference type="NCBI Taxonomy" id="2759526"/>
    <lineage>
        <taxon>Bacteria</taxon>
        <taxon>Pseudomonadati</taxon>
        <taxon>Pseudomonadota</taxon>
        <taxon>Alphaproteobacteria</taxon>
        <taxon>Sphingomonadales</taxon>
        <taxon>Sphingomonadaceae</taxon>
        <taxon>Sphingomonas</taxon>
    </lineage>
</organism>
<dbReference type="Proteomes" id="UP000595894">
    <property type="component" value="Chromosome"/>
</dbReference>
<dbReference type="KEGG" id="sari:H5J25_09605"/>
<keyword evidence="3" id="KW-1185">Reference proteome</keyword>
<accession>A0A974NS10</accession>
<dbReference type="RefSeq" id="WP_202090476.1">
    <property type="nucleotide sequence ID" value="NZ_CP061035.1"/>
</dbReference>
<dbReference type="Pfam" id="PF04233">
    <property type="entry name" value="Phage_Mu_F"/>
    <property type="match status" value="1"/>
</dbReference>
<dbReference type="EMBL" id="CP061035">
    <property type="protein sequence ID" value="QQV75872.1"/>
    <property type="molecule type" value="Genomic_DNA"/>
</dbReference>